<dbReference type="GO" id="GO:0034341">
    <property type="term" value="P:response to type II interferon"/>
    <property type="evidence" value="ECO:0007669"/>
    <property type="project" value="TreeGrafter"/>
</dbReference>
<organism evidence="7 8">
    <name type="scientific">Ophiophagus hannah</name>
    <name type="common">King cobra</name>
    <name type="synonym">Naja hannah</name>
    <dbReference type="NCBI Taxonomy" id="8665"/>
    <lineage>
        <taxon>Eukaryota</taxon>
        <taxon>Metazoa</taxon>
        <taxon>Chordata</taxon>
        <taxon>Craniata</taxon>
        <taxon>Vertebrata</taxon>
        <taxon>Euteleostomi</taxon>
        <taxon>Lepidosauria</taxon>
        <taxon>Squamata</taxon>
        <taxon>Bifurcata</taxon>
        <taxon>Unidentata</taxon>
        <taxon>Episquamata</taxon>
        <taxon>Toxicofera</taxon>
        <taxon>Serpentes</taxon>
        <taxon>Colubroidea</taxon>
        <taxon>Elapidae</taxon>
        <taxon>Elapinae</taxon>
        <taxon>Ophiophagus</taxon>
    </lineage>
</organism>
<keyword evidence="8" id="KW-1185">Reference proteome</keyword>
<evidence type="ECO:0000313" key="8">
    <source>
        <dbReference type="Proteomes" id="UP000018936"/>
    </source>
</evidence>
<dbReference type="GO" id="GO:0045071">
    <property type="term" value="P:negative regulation of viral genome replication"/>
    <property type="evidence" value="ECO:0007669"/>
    <property type="project" value="TreeGrafter"/>
</dbReference>
<feature type="transmembrane region" description="Helical" evidence="6">
    <location>
        <begin position="92"/>
        <end position="110"/>
    </location>
</feature>
<dbReference type="InterPro" id="IPR051517">
    <property type="entry name" value="IFITM_antiviral_protein"/>
</dbReference>
<dbReference type="GO" id="GO:0035456">
    <property type="term" value="P:response to interferon-beta"/>
    <property type="evidence" value="ECO:0007669"/>
    <property type="project" value="TreeGrafter"/>
</dbReference>
<dbReference type="GO" id="GO:0051607">
    <property type="term" value="P:defense response to virus"/>
    <property type="evidence" value="ECO:0007669"/>
    <property type="project" value="TreeGrafter"/>
</dbReference>
<reference evidence="7 8" key="1">
    <citation type="journal article" date="2013" name="Proc. Natl. Acad. Sci. U.S.A.">
        <title>The king cobra genome reveals dynamic gene evolution and adaptation in the snake venom system.</title>
        <authorList>
            <person name="Vonk F.J."/>
            <person name="Casewell N.R."/>
            <person name="Henkel C.V."/>
            <person name="Heimberg A.M."/>
            <person name="Jansen H.J."/>
            <person name="McCleary R.J."/>
            <person name="Kerkkamp H.M."/>
            <person name="Vos R.A."/>
            <person name="Guerreiro I."/>
            <person name="Calvete J.J."/>
            <person name="Wuster W."/>
            <person name="Woods A.E."/>
            <person name="Logan J.M."/>
            <person name="Harrison R.A."/>
            <person name="Castoe T.A."/>
            <person name="de Koning A.P."/>
            <person name="Pollock D.D."/>
            <person name="Yandell M."/>
            <person name="Calderon D."/>
            <person name="Renjifo C."/>
            <person name="Currier R.B."/>
            <person name="Salgado D."/>
            <person name="Pla D."/>
            <person name="Sanz L."/>
            <person name="Hyder A.S."/>
            <person name="Ribeiro J.M."/>
            <person name="Arntzen J.W."/>
            <person name="van den Thillart G.E."/>
            <person name="Boetzer M."/>
            <person name="Pirovano W."/>
            <person name="Dirks R.P."/>
            <person name="Spaink H.P."/>
            <person name="Duboule D."/>
            <person name="McGlinn E."/>
            <person name="Kini R.M."/>
            <person name="Richardson M.K."/>
        </authorList>
    </citation>
    <scope>NUCLEOTIDE SEQUENCE</scope>
    <source>
        <tissue evidence="7">Blood</tissue>
    </source>
</reference>
<evidence type="ECO:0000256" key="2">
    <source>
        <dbReference type="ARBA" id="ARBA00006843"/>
    </source>
</evidence>
<feature type="transmembrane region" description="Helical" evidence="6">
    <location>
        <begin position="43"/>
        <end position="71"/>
    </location>
</feature>
<comment type="caution">
    <text evidence="7">The sequence shown here is derived from an EMBL/GenBank/DDBJ whole genome shotgun (WGS) entry which is preliminary data.</text>
</comment>
<dbReference type="InterPro" id="IPR007593">
    <property type="entry name" value="CD225/Dispanin_fam"/>
</dbReference>
<keyword evidence="5 6" id="KW-0472">Membrane</keyword>
<evidence type="ECO:0000256" key="5">
    <source>
        <dbReference type="ARBA" id="ARBA00023136"/>
    </source>
</evidence>
<comment type="subcellular location">
    <subcellularLocation>
        <location evidence="1">Membrane</location>
    </subcellularLocation>
</comment>
<feature type="transmembrane region" description="Helical" evidence="6">
    <location>
        <begin position="215"/>
        <end position="239"/>
    </location>
</feature>
<evidence type="ECO:0000313" key="7">
    <source>
        <dbReference type="EMBL" id="ETE58878.1"/>
    </source>
</evidence>
<keyword evidence="4 6" id="KW-1133">Transmembrane helix</keyword>
<feature type="transmembrane region" description="Helical" evidence="6">
    <location>
        <begin position="164"/>
        <end position="187"/>
    </location>
</feature>
<dbReference type="Proteomes" id="UP000018936">
    <property type="component" value="Unassembled WGS sequence"/>
</dbReference>
<dbReference type="AlphaFoldDB" id="V8NB49"/>
<dbReference type="OrthoDB" id="9882660at2759"/>
<evidence type="ECO:0000256" key="6">
    <source>
        <dbReference type="SAM" id="Phobius"/>
    </source>
</evidence>
<dbReference type="GO" id="GO:0060337">
    <property type="term" value="P:type I interferon-mediated signaling pathway"/>
    <property type="evidence" value="ECO:0007669"/>
    <property type="project" value="TreeGrafter"/>
</dbReference>
<evidence type="ECO:0000256" key="3">
    <source>
        <dbReference type="ARBA" id="ARBA00022692"/>
    </source>
</evidence>
<protein>
    <submittedName>
        <fullName evidence="7">Interferon-induced transmembrane protein 5</fullName>
    </submittedName>
</protein>
<accession>V8NB49</accession>
<sequence>MSSDAICLDLQPHSYEGADNEEEGSADLTPASRRVAGEQPSDYLLWSLFNLLFLSGYCFCCLSFSALVFSVKARDCKVIGDPESAATYGKKARYLNIAACLIGIGITDKWRNHGTLVEANLTGKLHFLFLSLHFCKTCLPMTSHEKEPSPTIITVRPPVVPQDYMIWSVFNTLYMNICCLGFVALAYSVKARDQKVTGDLEAAHRYSSKAKCYNILATMWSVVLPLVLIALVITGVLHLSKLAQESMDYLAYRLFPEDVEDKNVTWEQNIDF</sequence>
<dbReference type="GO" id="GO:0005886">
    <property type="term" value="C:plasma membrane"/>
    <property type="evidence" value="ECO:0007669"/>
    <property type="project" value="TreeGrafter"/>
</dbReference>
<keyword evidence="3 6" id="KW-0812">Transmembrane</keyword>
<dbReference type="PANTHER" id="PTHR13999">
    <property type="entry name" value="INTERFERON INDUCIBLE TRANSMEMBRANE PROTEIN"/>
    <property type="match status" value="1"/>
</dbReference>
<dbReference type="GO" id="GO:0035455">
    <property type="term" value="P:response to interferon-alpha"/>
    <property type="evidence" value="ECO:0007669"/>
    <property type="project" value="TreeGrafter"/>
</dbReference>
<feature type="non-terminal residue" evidence="7">
    <location>
        <position position="1"/>
    </location>
</feature>
<dbReference type="Pfam" id="PF04505">
    <property type="entry name" value="CD225"/>
    <property type="match status" value="2"/>
</dbReference>
<comment type="similarity">
    <text evidence="2">Belongs to the CD225/Dispanin family.</text>
</comment>
<dbReference type="PANTHER" id="PTHR13999:SF10">
    <property type="entry name" value="INTERFERON-INDUCED TRANSMEMBRANE PROTEIN 5"/>
    <property type="match status" value="1"/>
</dbReference>
<dbReference type="EMBL" id="AZIM01006164">
    <property type="protein sequence ID" value="ETE58878.1"/>
    <property type="molecule type" value="Genomic_DNA"/>
</dbReference>
<name>V8NB49_OPHHA</name>
<gene>
    <name evidence="7" type="primary">IFITM5</name>
    <name evidence="7" type="ORF">L345_15396</name>
</gene>
<dbReference type="GO" id="GO:0046597">
    <property type="term" value="P:host-mediated suppression of symbiont invasion"/>
    <property type="evidence" value="ECO:0007669"/>
    <property type="project" value="TreeGrafter"/>
</dbReference>
<evidence type="ECO:0000256" key="4">
    <source>
        <dbReference type="ARBA" id="ARBA00022989"/>
    </source>
</evidence>
<evidence type="ECO:0000256" key="1">
    <source>
        <dbReference type="ARBA" id="ARBA00004370"/>
    </source>
</evidence>
<proteinExistence type="inferred from homology"/>